<name>A0ABS1PEN4_9ACTN</name>
<dbReference type="EMBL" id="JAERRG010000001">
    <property type="protein sequence ID" value="MBL1110840.1"/>
    <property type="molecule type" value="Genomic_DNA"/>
</dbReference>
<evidence type="ECO:0000313" key="3">
    <source>
        <dbReference type="EMBL" id="MBL1110840.1"/>
    </source>
</evidence>
<dbReference type="Gene3D" id="3.40.50.1820">
    <property type="entry name" value="alpha/beta hydrolase"/>
    <property type="match status" value="1"/>
</dbReference>
<dbReference type="InterPro" id="IPR029058">
    <property type="entry name" value="AB_hydrolase_fold"/>
</dbReference>
<evidence type="ECO:0000256" key="1">
    <source>
        <dbReference type="ARBA" id="ARBA00022801"/>
    </source>
</evidence>
<comment type="caution">
    <text evidence="3">The sequence shown here is derived from an EMBL/GenBank/DDBJ whole genome shotgun (WGS) entry which is preliminary data.</text>
</comment>
<feature type="domain" description="AB hydrolase-1" evidence="2">
    <location>
        <begin position="30"/>
        <end position="129"/>
    </location>
</feature>
<dbReference type="InterPro" id="IPR000073">
    <property type="entry name" value="AB_hydrolase_1"/>
</dbReference>
<dbReference type="PANTHER" id="PTHR43329">
    <property type="entry name" value="EPOXIDE HYDROLASE"/>
    <property type="match status" value="1"/>
</dbReference>
<keyword evidence="1 3" id="KW-0378">Hydrolase</keyword>
<reference evidence="3 4" key="1">
    <citation type="submission" date="2021-01" db="EMBL/GenBank/DDBJ databases">
        <title>WGS of actinomycetes isolated from Thailand.</title>
        <authorList>
            <person name="Thawai C."/>
        </authorList>
    </citation>
    <scope>NUCLEOTIDE SEQUENCE [LARGE SCALE GENOMIC DNA]</scope>
    <source>
        <strain evidence="3 4">CA3R110</strain>
    </source>
</reference>
<dbReference type="InterPro" id="IPR000639">
    <property type="entry name" value="Epox_hydrolase-like"/>
</dbReference>
<proteinExistence type="predicted"/>
<keyword evidence="4" id="KW-1185">Reference proteome</keyword>
<accession>A0ABS1PEN4</accession>
<dbReference type="GO" id="GO:0016787">
    <property type="term" value="F:hydrolase activity"/>
    <property type="evidence" value="ECO:0007669"/>
    <property type="project" value="UniProtKB-KW"/>
</dbReference>
<dbReference type="SUPFAM" id="SSF53474">
    <property type="entry name" value="alpha/beta-Hydrolases"/>
    <property type="match status" value="1"/>
</dbReference>
<evidence type="ECO:0000313" key="4">
    <source>
        <dbReference type="Proteomes" id="UP000621510"/>
    </source>
</evidence>
<dbReference type="PRINTS" id="PR00412">
    <property type="entry name" value="EPOXHYDRLASE"/>
</dbReference>
<sequence length="288" mass="31051">MADHRQRQNRVQVDDLVFDVREWGPSDGEPLLALHGFPQCAASWDGLGRRLAEAGIRTIAFDQRGYSAGARPPLDTYTLEAVVADALGVADGLGLGRFHLCGFGNGAMQSWELAASAPDRVRSLTALRFPHPRAFALAVAADAEQRAQWTALEEMNPPVLAARALLADDGCGLREFLHGSGMPPEEVERTASRVGEEDVLAAALAWHLIPLERMAEVDKTLVPTLYIWTDGPALTRDTAARCGDHVAGEFRTLTLPGIGHWMLETAADRLAGPITTHVRATGSSMETS</sequence>
<dbReference type="Pfam" id="PF00561">
    <property type="entry name" value="Abhydrolase_1"/>
    <property type="match status" value="1"/>
</dbReference>
<dbReference type="RefSeq" id="WP_201846254.1">
    <property type="nucleotide sequence ID" value="NZ_JAERRG010000001.1"/>
</dbReference>
<evidence type="ECO:0000259" key="2">
    <source>
        <dbReference type="Pfam" id="PF00561"/>
    </source>
</evidence>
<protein>
    <submittedName>
        <fullName evidence="3">Alpha/beta hydrolase</fullName>
    </submittedName>
</protein>
<dbReference type="Proteomes" id="UP000621510">
    <property type="component" value="Unassembled WGS sequence"/>
</dbReference>
<organism evidence="3 4">
    <name type="scientific">Streptomyces endocoffeicus</name>
    <dbReference type="NCBI Taxonomy" id="2898945"/>
    <lineage>
        <taxon>Bacteria</taxon>
        <taxon>Bacillati</taxon>
        <taxon>Actinomycetota</taxon>
        <taxon>Actinomycetes</taxon>
        <taxon>Kitasatosporales</taxon>
        <taxon>Streptomycetaceae</taxon>
        <taxon>Streptomyces</taxon>
    </lineage>
</organism>
<gene>
    <name evidence="3" type="ORF">JK364_00185</name>
</gene>